<dbReference type="AlphaFoldDB" id="A0A3D8VG60"/>
<organism evidence="2 3">
    <name type="scientific">Lysobacter soli</name>
    <dbReference type="NCBI Taxonomy" id="453783"/>
    <lineage>
        <taxon>Bacteria</taxon>
        <taxon>Pseudomonadati</taxon>
        <taxon>Pseudomonadota</taxon>
        <taxon>Gammaproteobacteria</taxon>
        <taxon>Lysobacterales</taxon>
        <taxon>Lysobacteraceae</taxon>
        <taxon>Lysobacter</taxon>
    </lineage>
</organism>
<feature type="transmembrane region" description="Helical" evidence="1">
    <location>
        <begin position="42"/>
        <end position="60"/>
    </location>
</feature>
<sequence length="99" mass="11235">MAIIAAWKDGKKDAETGRSPYFWTVMTDPVRRRARLLEGLDATGKILAMGLVMDLAYQAFVLKHFYPWEAIVVALLLAFVPYLLLRGGFARLLARRKSH</sequence>
<reference evidence="2 3" key="1">
    <citation type="submission" date="2018-08" db="EMBL/GenBank/DDBJ databases">
        <title>Lysobacter soli KCTC 22011, whole genome shotgun sequence.</title>
        <authorList>
            <person name="Zhang X."/>
            <person name="Feng G."/>
            <person name="Zhu H."/>
        </authorList>
    </citation>
    <scope>NUCLEOTIDE SEQUENCE [LARGE SCALE GENOMIC DNA]</scope>
    <source>
        <strain evidence="2 3">KCTC 22011</strain>
    </source>
</reference>
<feature type="transmembrane region" description="Helical" evidence="1">
    <location>
        <begin position="66"/>
        <end position="85"/>
    </location>
</feature>
<proteinExistence type="predicted"/>
<evidence type="ECO:0000256" key="1">
    <source>
        <dbReference type="SAM" id="Phobius"/>
    </source>
</evidence>
<dbReference type="Proteomes" id="UP000256829">
    <property type="component" value="Unassembled WGS sequence"/>
</dbReference>
<dbReference type="EMBL" id="QTJR01000003">
    <property type="protein sequence ID" value="RDY68384.1"/>
    <property type="molecule type" value="Genomic_DNA"/>
</dbReference>
<name>A0A3D8VG60_9GAMM</name>
<gene>
    <name evidence="2" type="ORF">DX912_05985</name>
</gene>
<evidence type="ECO:0000313" key="2">
    <source>
        <dbReference type="EMBL" id="RDY68384.1"/>
    </source>
</evidence>
<protein>
    <submittedName>
        <fullName evidence="2">Uncharacterized protein</fullName>
    </submittedName>
</protein>
<comment type="caution">
    <text evidence="2">The sequence shown here is derived from an EMBL/GenBank/DDBJ whole genome shotgun (WGS) entry which is preliminary data.</text>
</comment>
<keyword evidence="1" id="KW-0812">Transmembrane</keyword>
<evidence type="ECO:0000313" key="3">
    <source>
        <dbReference type="Proteomes" id="UP000256829"/>
    </source>
</evidence>
<keyword evidence="3" id="KW-1185">Reference proteome</keyword>
<keyword evidence="1" id="KW-1133">Transmembrane helix</keyword>
<accession>A0A3D8VG60</accession>
<keyword evidence="1" id="KW-0472">Membrane</keyword>